<evidence type="ECO:0000313" key="1">
    <source>
        <dbReference type="EMBL" id="KDO32691.1"/>
    </source>
</evidence>
<dbReference type="RefSeq" id="XP_012196357.1">
    <property type="nucleotide sequence ID" value="XM_012340967.1"/>
</dbReference>
<protein>
    <submittedName>
        <fullName evidence="1">Uncharacterized protein</fullName>
    </submittedName>
</protein>
<dbReference type="OrthoDB" id="70049at2759"/>
<dbReference type="GeneID" id="24124946"/>
<proteinExistence type="predicted"/>
<sequence>MALLDLQRECAALGITESTHDDAGRLQTIASYSRRPFYAKNSKIRHLEEKLALKTTEISAVMRKILSYDHIKRRHETEKTALITVQHQLTHDLCEKTHRLHELHRLEIVASEALNSAQSGLAELKATIAREVRLFETELSHRERWLREKAKFQAFYERQVARWKSLASKTSGQSLIPTMTLKLRMFSCEEAFRRIGLHGDRVDPNEIVMMCRAHEQLRDELQARQASQTEHLTSVKRRIEALRIKLQGNRGRTTRRLIVEDDNDVLVALQKQERLLHKARDQYEFIQQIVHPVKAGIQQIVSQVTSETVNVDSVRAIETALERVEVELSRYINDSSASSKESLTAEVSSSSLKTATLVHSA</sequence>
<keyword evidence="2" id="KW-1185">Reference proteome</keyword>
<dbReference type="Proteomes" id="UP000030745">
    <property type="component" value="Unassembled WGS sequence"/>
</dbReference>
<dbReference type="EMBL" id="KK583194">
    <property type="protein sequence ID" value="KDO32691.1"/>
    <property type="molecule type" value="Genomic_DNA"/>
</dbReference>
<dbReference type="KEGG" id="spar:SPRG_02391"/>
<gene>
    <name evidence="1" type="ORF">SPRG_02391</name>
</gene>
<dbReference type="VEuPathDB" id="FungiDB:SPRG_02391"/>
<accession>A0A067D1U6</accession>
<evidence type="ECO:0000313" key="2">
    <source>
        <dbReference type="Proteomes" id="UP000030745"/>
    </source>
</evidence>
<name>A0A067D1U6_SAPPC</name>
<organism evidence="1 2">
    <name type="scientific">Saprolegnia parasitica (strain CBS 223.65)</name>
    <dbReference type="NCBI Taxonomy" id="695850"/>
    <lineage>
        <taxon>Eukaryota</taxon>
        <taxon>Sar</taxon>
        <taxon>Stramenopiles</taxon>
        <taxon>Oomycota</taxon>
        <taxon>Saprolegniomycetes</taxon>
        <taxon>Saprolegniales</taxon>
        <taxon>Saprolegniaceae</taxon>
        <taxon>Saprolegnia</taxon>
    </lineage>
</organism>
<dbReference type="AlphaFoldDB" id="A0A067D1U6"/>
<reference evidence="1 2" key="1">
    <citation type="journal article" date="2013" name="PLoS Genet.">
        <title>Distinctive expansion of potential virulence genes in the genome of the oomycete fish pathogen Saprolegnia parasitica.</title>
        <authorList>
            <person name="Jiang R.H."/>
            <person name="de Bruijn I."/>
            <person name="Haas B.J."/>
            <person name="Belmonte R."/>
            <person name="Lobach L."/>
            <person name="Christie J."/>
            <person name="van den Ackerveken G."/>
            <person name="Bottin A."/>
            <person name="Bulone V."/>
            <person name="Diaz-Moreno S.M."/>
            <person name="Dumas B."/>
            <person name="Fan L."/>
            <person name="Gaulin E."/>
            <person name="Govers F."/>
            <person name="Grenville-Briggs L.J."/>
            <person name="Horner N.R."/>
            <person name="Levin J.Z."/>
            <person name="Mammella M."/>
            <person name="Meijer H.J."/>
            <person name="Morris P."/>
            <person name="Nusbaum C."/>
            <person name="Oome S."/>
            <person name="Phillips A.J."/>
            <person name="van Rooyen D."/>
            <person name="Rzeszutek E."/>
            <person name="Saraiva M."/>
            <person name="Secombes C.J."/>
            <person name="Seidl M.F."/>
            <person name="Snel B."/>
            <person name="Stassen J.H."/>
            <person name="Sykes S."/>
            <person name="Tripathy S."/>
            <person name="van den Berg H."/>
            <person name="Vega-Arreguin J.C."/>
            <person name="Wawra S."/>
            <person name="Young S.K."/>
            <person name="Zeng Q."/>
            <person name="Dieguez-Uribeondo J."/>
            <person name="Russ C."/>
            <person name="Tyler B.M."/>
            <person name="van West P."/>
        </authorList>
    </citation>
    <scope>NUCLEOTIDE SEQUENCE [LARGE SCALE GENOMIC DNA]</scope>
    <source>
        <strain evidence="1 2">CBS 223.65</strain>
    </source>
</reference>